<evidence type="ECO:0000256" key="1">
    <source>
        <dbReference type="ARBA" id="ARBA00022737"/>
    </source>
</evidence>
<dbReference type="Gene3D" id="1.25.40.10">
    <property type="entry name" value="Tetratricopeptide repeat domain"/>
    <property type="match status" value="2"/>
</dbReference>
<feature type="region of interest" description="Disordered" evidence="3">
    <location>
        <begin position="570"/>
        <end position="647"/>
    </location>
</feature>
<accession>A0A250WZN1</accession>
<dbReference type="Proteomes" id="UP000232323">
    <property type="component" value="Unassembled WGS sequence"/>
</dbReference>
<evidence type="ECO:0000313" key="5">
    <source>
        <dbReference type="Proteomes" id="UP000232323"/>
    </source>
</evidence>
<dbReference type="PANTHER" id="PTHR47936:SF1">
    <property type="entry name" value="PENTATRICOPEPTIDE REPEAT-CONTAINING PROTEIN GUN1, CHLOROPLASTIC"/>
    <property type="match status" value="1"/>
</dbReference>
<dbReference type="InterPro" id="IPR002885">
    <property type="entry name" value="PPR_rpt"/>
</dbReference>
<keyword evidence="1" id="KW-0677">Repeat</keyword>
<protein>
    <recommendedName>
        <fullName evidence="6">Pentacotripeptide-repeat region of PRORP domain-containing protein</fullName>
    </recommendedName>
</protein>
<dbReference type="Pfam" id="PF13041">
    <property type="entry name" value="PPR_2"/>
    <property type="match status" value="1"/>
</dbReference>
<proteinExistence type="predicted"/>
<gene>
    <name evidence="4" type="ORF">CEUSTIGMA_g3748.t1</name>
</gene>
<comment type="caution">
    <text evidence="4">The sequence shown here is derived from an EMBL/GenBank/DDBJ whole genome shotgun (WGS) entry which is preliminary data.</text>
</comment>
<feature type="compositionally biased region" description="Low complexity" evidence="3">
    <location>
        <begin position="625"/>
        <end position="647"/>
    </location>
</feature>
<reference evidence="4 5" key="1">
    <citation type="submission" date="2017-08" db="EMBL/GenBank/DDBJ databases">
        <title>Acidophilic green algal genome provides insights into adaptation to an acidic environment.</title>
        <authorList>
            <person name="Hirooka S."/>
            <person name="Hirose Y."/>
            <person name="Kanesaki Y."/>
            <person name="Higuchi S."/>
            <person name="Fujiwara T."/>
            <person name="Onuma R."/>
            <person name="Era A."/>
            <person name="Ohbayashi R."/>
            <person name="Uzuka A."/>
            <person name="Nozaki H."/>
            <person name="Yoshikawa H."/>
            <person name="Miyagishima S.Y."/>
        </authorList>
    </citation>
    <scope>NUCLEOTIDE SEQUENCE [LARGE SCALE GENOMIC DNA]</scope>
    <source>
        <strain evidence="4 5">NIES-2499</strain>
    </source>
</reference>
<feature type="repeat" description="PPR" evidence="2">
    <location>
        <begin position="319"/>
        <end position="353"/>
    </location>
</feature>
<evidence type="ECO:0000256" key="3">
    <source>
        <dbReference type="SAM" id="MobiDB-lite"/>
    </source>
</evidence>
<name>A0A250WZN1_9CHLO</name>
<evidence type="ECO:0000313" key="4">
    <source>
        <dbReference type="EMBL" id="GAX76303.1"/>
    </source>
</evidence>
<dbReference type="PANTHER" id="PTHR47936">
    <property type="entry name" value="PPR_LONG DOMAIN-CONTAINING PROTEIN"/>
    <property type="match status" value="1"/>
</dbReference>
<dbReference type="InterPro" id="IPR011990">
    <property type="entry name" value="TPR-like_helical_dom_sf"/>
</dbReference>
<dbReference type="STRING" id="1157962.A0A250WZN1"/>
<dbReference type="PROSITE" id="PS51375">
    <property type="entry name" value="PPR"/>
    <property type="match status" value="2"/>
</dbReference>
<dbReference type="EMBL" id="BEGY01000016">
    <property type="protein sequence ID" value="GAX76303.1"/>
    <property type="molecule type" value="Genomic_DNA"/>
</dbReference>
<organism evidence="4 5">
    <name type="scientific">Chlamydomonas eustigma</name>
    <dbReference type="NCBI Taxonomy" id="1157962"/>
    <lineage>
        <taxon>Eukaryota</taxon>
        <taxon>Viridiplantae</taxon>
        <taxon>Chlorophyta</taxon>
        <taxon>core chlorophytes</taxon>
        <taxon>Chlorophyceae</taxon>
        <taxon>CS clade</taxon>
        <taxon>Chlamydomonadales</taxon>
        <taxon>Chlamydomonadaceae</taxon>
        <taxon>Chlamydomonas</taxon>
    </lineage>
</organism>
<feature type="repeat" description="PPR" evidence="2">
    <location>
        <begin position="133"/>
        <end position="167"/>
    </location>
</feature>
<keyword evidence="5" id="KW-1185">Reference proteome</keyword>
<evidence type="ECO:0000256" key="2">
    <source>
        <dbReference type="PROSITE-ProRule" id="PRU00708"/>
    </source>
</evidence>
<dbReference type="AlphaFoldDB" id="A0A250WZN1"/>
<evidence type="ECO:0008006" key="6">
    <source>
        <dbReference type="Google" id="ProtNLM"/>
    </source>
</evidence>
<dbReference type="OrthoDB" id="185373at2759"/>
<dbReference type="Pfam" id="PF01535">
    <property type="entry name" value="PPR"/>
    <property type="match status" value="3"/>
</dbReference>
<sequence>MIEANEMDAAQFRASELSRRVLEYMRVKEKDFKLQDRFNRYHRELPPKDAVFAVLGDEQLDSLTAELLIKELGRSGSIHLALSLLDFLVSQSPSNLLSKSILDAALSVCCTHYLGREALRVYNMYGKLGIDLDVKSCNLAIAACSHGGDLDNVLKIIADMRSRGLQSNDFTLLMGLQTCMFKRRGQHEVAMQMFFDLSPPGRQPSAECLDVMLSVCEAAIDKAKTLSDAEAAFQALKKIGLHACTRGFNAIIKACAKGGAWQVAQNYFDEMNELFVPTCTQTFTQLIKACVRGGALKHALDIFEWMVAGRRVSDPIPADVETYNILIKACHQAGQLEKALEIMSWVQSSGVTFNDSTYEELIALTDIAEMWDTKALKEASETALAVFPHHLRPAKYDAMRMTYLEHLPEMRIDEALAQTKLKVSSWSAAAVGSGPLKLSPFLTPREASVDGALFLKVKSIVSPISLSRSPSMTHITLDNLDKFSALSVAEEGPPDEQQASSHPASLNVASTMSRRAASLADRHNAASTAAAVVSASSALSPIASEVAGMPPSASSPSLGSPLVRGRDSLALPSLTTPRGSGPGNGLRTVSRGPKSPSVLSRQALGSGGTAGIGQSPMPLGPPVGSRQASPLSRASLRSPLTSAAEGM</sequence>